<dbReference type="Pfam" id="PF01370">
    <property type="entry name" value="Epimerase"/>
    <property type="match status" value="1"/>
</dbReference>
<sequence length="51" mass="5413">MAQQLVTIFGGAGFVGTTLVEHLARTGVRIRVAVRRPNSAMHVKPLGDVGQ</sequence>
<feature type="non-terminal residue" evidence="2">
    <location>
        <position position="51"/>
    </location>
</feature>
<accession>A0A3B0RNT6</accession>
<organism evidence="2">
    <name type="scientific">hydrothermal vent metagenome</name>
    <dbReference type="NCBI Taxonomy" id="652676"/>
    <lineage>
        <taxon>unclassified sequences</taxon>
        <taxon>metagenomes</taxon>
        <taxon>ecological metagenomes</taxon>
    </lineage>
</organism>
<dbReference type="InterPro" id="IPR001509">
    <property type="entry name" value="Epimerase_deHydtase"/>
</dbReference>
<evidence type="ECO:0000313" key="2">
    <source>
        <dbReference type="EMBL" id="VAV93342.1"/>
    </source>
</evidence>
<feature type="domain" description="NAD-dependent epimerase/dehydratase" evidence="1">
    <location>
        <begin position="6"/>
        <end position="40"/>
    </location>
</feature>
<dbReference type="Gene3D" id="3.40.50.720">
    <property type="entry name" value="NAD(P)-binding Rossmann-like Domain"/>
    <property type="match status" value="1"/>
</dbReference>
<gene>
    <name evidence="2" type="ORF">MNBD_ALPHA01-2193</name>
</gene>
<dbReference type="InterPro" id="IPR036291">
    <property type="entry name" value="NAD(P)-bd_dom_sf"/>
</dbReference>
<evidence type="ECO:0000259" key="1">
    <source>
        <dbReference type="Pfam" id="PF01370"/>
    </source>
</evidence>
<proteinExistence type="predicted"/>
<reference evidence="2" key="1">
    <citation type="submission" date="2018-06" db="EMBL/GenBank/DDBJ databases">
        <authorList>
            <person name="Zhirakovskaya E."/>
        </authorList>
    </citation>
    <scope>NUCLEOTIDE SEQUENCE</scope>
</reference>
<dbReference type="AlphaFoldDB" id="A0A3B0RNT6"/>
<protein>
    <recommendedName>
        <fullName evidence="1">NAD-dependent epimerase/dehydratase domain-containing protein</fullName>
    </recommendedName>
</protein>
<name>A0A3B0RNT6_9ZZZZ</name>
<dbReference type="SUPFAM" id="SSF51735">
    <property type="entry name" value="NAD(P)-binding Rossmann-fold domains"/>
    <property type="match status" value="1"/>
</dbReference>
<dbReference type="EMBL" id="UOEJ01000045">
    <property type="protein sequence ID" value="VAV93342.1"/>
    <property type="molecule type" value="Genomic_DNA"/>
</dbReference>